<dbReference type="AlphaFoldDB" id="A0A0F3RKG1"/>
<protein>
    <submittedName>
        <fullName evidence="2">Putative transport protein sec7</fullName>
    </submittedName>
</protein>
<evidence type="ECO:0000313" key="2">
    <source>
        <dbReference type="EMBL" id="KJW05644.1"/>
    </source>
</evidence>
<name>A0A0F3RKG1_9RICK</name>
<evidence type="ECO:0000313" key="3">
    <source>
        <dbReference type="Proteomes" id="UP000033736"/>
    </source>
</evidence>
<dbReference type="Proteomes" id="UP000033736">
    <property type="component" value="Unassembled WGS sequence"/>
</dbReference>
<organism evidence="2 3">
    <name type="scientific">Rickettsia argasii T170-B</name>
    <dbReference type="NCBI Taxonomy" id="1268837"/>
    <lineage>
        <taxon>Bacteria</taxon>
        <taxon>Pseudomonadati</taxon>
        <taxon>Pseudomonadota</taxon>
        <taxon>Alphaproteobacteria</taxon>
        <taxon>Rickettsiales</taxon>
        <taxon>Rickettsiaceae</taxon>
        <taxon>Rickettsieae</taxon>
        <taxon>Rickettsia</taxon>
        <taxon>spotted fever group</taxon>
    </lineage>
</organism>
<comment type="caution">
    <text evidence="2">The sequence shown here is derived from an EMBL/GenBank/DDBJ whole genome shotgun (WGS) entry which is preliminary data.</text>
</comment>
<evidence type="ECO:0000256" key="1">
    <source>
        <dbReference type="SAM" id="MobiDB-lite"/>
    </source>
</evidence>
<reference evidence="2 3" key="1">
    <citation type="submission" date="2015-01" db="EMBL/GenBank/DDBJ databases">
        <title>Genome Sequencing of Rickettsiales /home/snadendla/prok_pipe/test/illegal_ec_num.txt.</title>
        <authorList>
            <person name="Daugherty S.C."/>
            <person name="Su Q."/>
            <person name="Abolude K."/>
            <person name="Beier-Sexton M."/>
            <person name="Carlyon J.A."/>
            <person name="Carter R."/>
            <person name="Day N.P."/>
            <person name="Dumler S.J."/>
            <person name="Dyachenko V."/>
            <person name="Godinez A."/>
            <person name="Kurtti T.J."/>
            <person name="Lichay M."/>
            <person name="Mullins K.E."/>
            <person name="Ott S."/>
            <person name="Pappas-Brown V."/>
            <person name="Paris D.H."/>
            <person name="Patel P."/>
            <person name="Richards A.L."/>
            <person name="Sadzewicz L."/>
            <person name="Sears K."/>
            <person name="Seidman D."/>
            <person name="Sengamalay N."/>
            <person name="Stenos J."/>
            <person name="Tallon L.J."/>
            <person name="Vincent G."/>
            <person name="Fraser C.M."/>
            <person name="Munderloh U."/>
            <person name="Dunning-Hotopp J.C."/>
        </authorList>
    </citation>
    <scope>NUCLEOTIDE SEQUENCE [LARGE SCALE GENOMIC DNA]</scope>
    <source>
        <strain evidence="2 3">T170-B</strain>
    </source>
</reference>
<feature type="compositionally biased region" description="Polar residues" evidence="1">
    <location>
        <begin position="8"/>
        <end position="26"/>
    </location>
</feature>
<accession>A0A0F3RKG1</accession>
<keyword evidence="3" id="KW-1185">Reference proteome</keyword>
<dbReference type="PATRIC" id="fig|1268837.3.peg.480"/>
<feature type="compositionally biased region" description="Pro residues" evidence="1">
    <location>
        <begin position="41"/>
        <end position="52"/>
    </location>
</feature>
<sequence>MKEEKIKQQQAEAVNQSSKNTPTVPSGTIPMPSLMPGSGIPIPPSPPPPPISIPKTIKKEAKDVGKQMPQGGDKHKEELTKAMKARREKIEKQNLGRGM</sequence>
<feature type="region of interest" description="Disordered" evidence="1">
    <location>
        <begin position="1"/>
        <end position="77"/>
    </location>
</feature>
<dbReference type="RefSeq" id="WP_045805527.1">
    <property type="nucleotide sequence ID" value="NZ_LAOQ01000001.1"/>
</dbReference>
<dbReference type="EMBL" id="LAOQ01000001">
    <property type="protein sequence ID" value="KJW05644.1"/>
    <property type="molecule type" value="Genomic_DNA"/>
</dbReference>
<proteinExistence type="predicted"/>
<gene>
    <name evidence="2" type="ORF">RAT170B_0466</name>
</gene>